<dbReference type="EMBL" id="KZ110599">
    <property type="protein sequence ID" value="OSX60874.1"/>
    <property type="molecule type" value="Genomic_DNA"/>
</dbReference>
<organism evidence="1 2">
    <name type="scientific">Postia placenta MAD-698-R-SB12</name>
    <dbReference type="NCBI Taxonomy" id="670580"/>
    <lineage>
        <taxon>Eukaryota</taxon>
        <taxon>Fungi</taxon>
        <taxon>Dikarya</taxon>
        <taxon>Basidiomycota</taxon>
        <taxon>Agaricomycotina</taxon>
        <taxon>Agaricomycetes</taxon>
        <taxon>Polyporales</taxon>
        <taxon>Adustoporiaceae</taxon>
        <taxon>Rhodonia</taxon>
    </lineage>
</organism>
<sequence length="539" mass="57956">MDAYEMQSSKRMLNVQTLLTATSVPRCYVILLLGALAPTYQDLAPLLLSGQYAHSLLIVVTHEPPDIPHIVIPAVRILHLSYPLVERRGNASRLVAALDWAAQIAHDWRKYGGSGVSELVEDVSGEPHPSTFNGRHGGLDCSSAWRAPTRYSTSRLAGRSTRAFDVLINLLPDEDADDILLRQTILATAISRPYLTPPAPLGPRYNDLFGKCKLRFSSARKSSGRSQSVDIPRTHLGDLFTSAALSGPVAPAGTPHLIHLLPRATARYPRKTLQLVESMEAFLSAFACCIANEAARCCGHNAADANVSSYIMYSSTFGTALDCALSPPAVESTARLTSDPWGCEWTVADAVLSGALDSAEYAPGDAGRAMDWRNWVSGTEEIVLGPIGAQDAGRPALDIPAACRPGNSVSASEFVPTDIQQVSAQLEVQKEKPESVYSQYSASYAHSLIRPSSPTFSVAVSSSVEEAMALRPSNPTSKIEAASATIAEGKTDVRAPLQHHLSLKRVRTAIPAFKQPSAWRFGRKGKVITTEKTSGKEST</sequence>
<evidence type="ECO:0000313" key="2">
    <source>
        <dbReference type="Proteomes" id="UP000194127"/>
    </source>
</evidence>
<protein>
    <submittedName>
        <fullName evidence="1">Uncharacterized protein</fullName>
    </submittedName>
</protein>
<keyword evidence="2" id="KW-1185">Reference proteome</keyword>
<dbReference type="AlphaFoldDB" id="A0A1X6MWY5"/>
<name>A0A1X6MWY5_9APHY</name>
<evidence type="ECO:0000313" key="1">
    <source>
        <dbReference type="EMBL" id="OSX60874.1"/>
    </source>
</evidence>
<dbReference type="GeneID" id="36324177"/>
<proteinExistence type="predicted"/>
<dbReference type="STRING" id="670580.A0A1X6MWY5"/>
<dbReference type="OrthoDB" id="3265311at2759"/>
<dbReference type="Proteomes" id="UP000194127">
    <property type="component" value="Unassembled WGS sequence"/>
</dbReference>
<dbReference type="RefSeq" id="XP_024337668.1">
    <property type="nucleotide sequence ID" value="XM_024479227.1"/>
</dbReference>
<reference evidence="1 2" key="1">
    <citation type="submission" date="2017-04" db="EMBL/GenBank/DDBJ databases">
        <title>Genome Sequence of the Model Brown-Rot Fungus Postia placenta SB12.</title>
        <authorList>
            <consortium name="DOE Joint Genome Institute"/>
            <person name="Gaskell J."/>
            <person name="Kersten P."/>
            <person name="Larrondo L.F."/>
            <person name="Canessa P."/>
            <person name="Martinez D."/>
            <person name="Hibbett D."/>
            <person name="Schmoll M."/>
            <person name="Kubicek C.P."/>
            <person name="Martinez A.T."/>
            <person name="Yadav J."/>
            <person name="Master E."/>
            <person name="Magnuson J.K."/>
            <person name="James T."/>
            <person name="Yaver D."/>
            <person name="Berka R."/>
            <person name="Labutti K."/>
            <person name="Lipzen A."/>
            <person name="Aerts A."/>
            <person name="Barry K."/>
            <person name="Henrissat B."/>
            <person name="Blanchette R."/>
            <person name="Grigoriev I."/>
            <person name="Cullen D."/>
        </authorList>
    </citation>
    <scope>NUCLEOTIDE SEQUENCE [LARGE SCALE GENOMIC DNA]</scope>
    <source>
        <strain evidence="1 2">MAD-698-R-SB12</strain>
    </source>
</reference>
<accession>A0A1X6MWY5</accession>
<gene>
    <name evidence="1" type="ORF">POSPLADRAFT_1047206</name>
</gene>